<evidence type="ECO:0008006" key="3">
    <source>
        <dbReference type="Google" id="ProtNLM"/>
    </source>
</evidence>
<evidence type="ECO:0000313" key="2">
    <source>
        <dbReference type="Proteomes" id="UP000006694"/>
    </source>
</evidence>
<dbReference type="EMBL" id="CP000685">
    <property type="protein sequence ID" value="ABQ07486.1"/>
    <property type="molecule type" value="Genomic_DNA"/>
</dbReference>
<keyword evidence="2" id="KW-1185">Reference proteome</keyword>
<evidence type="ECO:0000313" key="1">
    <source>
        <dbReference type="EMBL" id="ABQ07486.1"/>
    </source>
</evidence>
<dbReference type="KEGG" id="fjo:Fjoh_4486"/>
<organism evidence="1 2">
    <name type="scientific">Flavobacterium johnsoniae (strain ATCC 17061 / DSM 2064 / JCM 8514 / BCRC 14874 / CCUG 350202 / NBRC 14942 / NCIMB 11054 / UW101)</name>
    <name type="common">Cytophaga johnsonae</name>
    <dbReference type="NCBI Taxonomy" id="376686"/>
    <lineage>
        <taxon>Bacteria</taxon>
        <taxon>Pseudomonadati</taxon>
        <taxon>Bacteroidota</taxon>
        <taxon>Flavobacteriia</taxon>
        <taxon>Flavobacteriales</taxon>
        <taxon>Flavobacteriaceae</taxon>
        <taxon>Flavobacterium</taxon>
    </lineage>
</organism>
<dbReference type="AlphaFoldDB" id="A5FBD7"/>
<accession>A5FBD7</accession>
<protein>
    <recommendedName>
        <fullName evidence="3">DUF1579 domain-containing protein</fullName>
    </recommendedName>
</protein>
<sequence>MYHLIIIRMKKITVITALTIVLFVTYSANAQKNSQQLVEDFQKLSGSWNGSLTYLDYSSGKPYTMSADVEVKRINNSNEFEFINTYPKEKSANSTQIISISQDGKYIGKEEVISRMELVDGQIQIVTQKQGKDGNDNKEAVIKQTYTISKTAFSIRKDVLFSGDTKWIKRHEYAYSRN</sequence>
<proteinExistence type="predicted"/>
<dbReference type="Proteomes" id="UP000006694">
    <property type="component" value="Chromosome"/>
</dbReference>
<dbReference type="STRING" id="376686.Fjoh_4486"/>
<gene>
    <name evidence="1" type="ordered locus">Fjoh_4486</name>
</gene>
<reference evidence="1 2" key="1">
    <citation type="journal article" date="2009" name="Appl. Environ. Microbiol.">
        <title>Novel features of the polysaccharide-digesting gliding bacterium Flavobacterium johnsoniae as revealed by genome sequence analysis.</title>
        <authorList>
            <person name="McBride M.J."/>
            <person name="Xie G."/>
            <person name="Martens E.C."/>
            <person name="Lapidus A."/>
            <person name="Henrissat B."/>
            <person name="Rhodes R.G."/>
            <person name="Goltsman E."/>
            <person name="Wang W."/>
            <person name="Xu J."/>
            <person name="Hunnicutt D.W."/>
            <person name="Staroscik A.M."/>
            <person name="Hoover T.R."/>
            <person name="Cheng Y.Q."/>
            <person name="Stein J.L."/>
        </authorList>
    </citation>
    <scope>NUCLEOTIDE SEQUENCE [LARGE SCALE GENOMIC DNA]</scope>
    <source>
        <strain evidence="2">ATCC 17061 / DSM 2064 / JCM 8514 / BCRC 14874 / CCUG 350202 / NBRC 14942 / NCIMB 11054 / UW101</strain>
    </source>
</reference>
<dbReference type="eggNOG" id="ENOG5033IF9">
    <property type="taxonomic scope" value="Bacteria"/>
</dbReference>
<dbReference type="HOGENOM" id="CLU_1508475_0_0_10"/>
<name>A5FBD7_FLAJ1</name>